<comment type="caution">
    <text evidence="2">The sequence shown here is derived from an EMBL/GenBank/DDBJ whole genome shotgun (WGS) entry which is preliminary data.</text>
</comment>
<dbReference type="SUPFAM" id="SSF53474">
    <property type="entry name" value="alpha/beta-Hydrolases"/>
    <property type="match status" value="1"/>
</dbReference>
<gene>
    <name evidence="2" type="ORF">D0862_04918</name>
</gene>
<name>A0A3M7GXU9_HORWE</name>
<dbReference type="PANTHER" id="PTHR17630">
    <property type="entry name" value="DIENELACTONE HYDROLASE"/>
    <property type="match status" value="1"/>
</dbReference>
<evidence type="ECO:0000313" key="3">
    <source>
        <dbReference type="Proteomes" id="UP000281468"/>
    </source>
</evidence>
<dbReference type="VEuPathDB" id="FungiDB:BTJ68_11513"/>
<dbReference type="EMBL" id="QWIQ01000123">
    <property type="protein sequence ID" value="RMZ05595.1"/>
    <property type="molecule type" value="Genomic_DNA"/>
</dbReference>
<dbReference type="Gene3D" id="3.40.50.1820">
    <property type="entry name" value="alpha/beta hydrolase"/>
    <property type="match status" value="1"/>
</dbReference>
<dbReference type="InterPro" id="IPR002925">
    <property type="entry name" value="Dienelactn_hydro"/>
</dbReference>
<dbReference type="AlphaFoldDB" id="A0A3M7GXU9"/>
<dbReference type="Pfam" id="PF01738">
    <property type="entry name" value="DLH"/>
    <property type="match status" value="1"/>
</dbReference>
<protein>
    <recommendedName>
        <fullName evidence="1">Dienelactone hydrolase domain-containing protein</fullName>
    </recommendedName>
</protein>
<dbReference type="Proteomes" id="UP000281468">
    <property type="component" value="Unassembled WGS sequence"/>
</dbReference>
<reference evidence="2 3" key="1">
    <citation type="journal article" date="2018" name="BMC Genomics">
        <title>Genomic evidence for intraspecific hybridization in a clonal and extremely halotolerant yeast.</title>
        <authorList>
            <person name="Gostincar C."/>
            <person name="Stajich J.E."/>
            <person name="Zupancic J."/>
            <person name="Zalar P."/>
            <person name="Gunde-Cimerman N."/>
        </authorList>
    </citation>
    <scope>NUCLEOTIDE SEQUENCE [LARGE SCALE GENOMIC DNA]</scope>
    <source>
        <strain evidence="2 3">EXF-171</strain>
    </source>
</reference>
<accession>A0A3M7GXU9</accession>
<dbReference type="GO" id="GO:0016787">
    <property type="term" value="F:hydrolase activity"/>
    <property type="evidence" value="ECO:0007669"/>
    <property type="project" value="InterPro"/>
</dbReference>
<evidence type="ECO:0000259" key="1">
    <source>
        <dbReference type="Pfam" id="PF01738"/>
    </source>
</evidence>
<dbReference type="PANTHER" id="PTHR17630:SF105">
    <property type="entry name" value="DIENELACTONE HYDROLASE FAMILY PROTEIN (AFU_ORTHOLOGUE AFUA_4G08790)"/>
    <property type="match status" value="1"/>
</dbReference>
<dbReference type="InterPro" id="IPR029058">
    <property type="entry name" value="AB_hydrolase_fold"/>
</dbReference>
<feature type="domain" description="Dienelactone hydrolase" evidence="1">
    <location>
        <begin position="101"/>
        <end position="355"/>
    </location>
</feature>
<evidence type="ECO:0000313" key="2">
    <source>
        <dbReference type="EMBL" id="RMZ05595.1"/>
    </source>
</evidence>
<sequence>MACRRDAIRTLQRKLSAPPHHPTCVIAAKPHLPCINNKTRDRPRCDTSLGLANLDSHQYSKARDEQSINMATDVGMSSCCLSGKIQSGKPKGRETEIAGLQTYVAEPENGDKSKTVVFLADIFGWELPNTRLLADEYAAAGFTAYIPDVHSGDSLDPSFLQTVEPPLPDREKQSVTEKAAATAKVGATLGPWLVTHREAVSRPIIENFIDKVRYIPGTNKVGVIGFCWGGRYAILAGQKGFSAAEGKGVEAVYACHPSLVSIPADFADVCVPLSLALGDKDSLLGEYEAKQIQELMEAKKKGEQTQGEKCEESEVKIYEDQVHGFALRGDWSSEKDRKAMDEATQQGINWFKKYLA</sequence>
<proteinExistence type="predicted"/>
<organism evidence="2 3">
    <name type="scientific">Hortaea werneckii</name>
    <name type="common">Black yeast</name>
    <name type="synonym">Cladosporium werneckii</name>
    <dbReference type="NCBI Taxonomy" id="91943"/>
    <lineage>
        <taxon>Eukaryota</taxon>
        <taxon>Fungi</taxon>
        <taxon>Dikarya</taxon>
        <taxon>Ascomycota</taxon>
        <taxon>Pezizomycotina</taxon>
        <taxon>Dothideomycetes</taxon>
        <taxon>Dothideomycetidae</taxon>
        <taxon>Mycosphaerellales</taxon>
        <taxon>Teratosphaeriaceae</taxon>
        <taxon>Hortaea</taxon>
    </lineage>
</organism>